<accession>A0A5M6I8Y9</accession>
<dbReference type="AlphaFoldDB" id="A0A5M6I8Y9"/>
<name>A0A5M6I8Y9_9PROT</name>
<evidence type="ECO:0000313" key="2">
    <source>
        <dbReference type="Proteomes" id="UP000324065"/>
    </source>
</evidence>
<protein>
    <submittedName>
        <fullName evidence="1">Uncharacterized protein</fullName>
    </submittedName>
</protein>
<dbReference type="Proteomes" id="UP000324065">
    <property type="component" value="Unassembled WGS sequence"/>
</dbReference>
<sequence length="95" mass="10823">MTTTSSPWVVNLRRNCVWNARRGLSVKVRIYVDPVGGVEVCGRPIGPMPEGMGWDEIQSLINQGTDAFLDAFVRTSEECRRRDLNPQDRDDRPDF</sequence>
<reference evidence="1 2" key="1">
    <citation type="submission" date="2019-09" db="EMBL/GenBank/DDBJ databases">
        <title>Genome sequence of Roseospira marina, one of the more divergent members of the non-sulfur purple photosynthetic bacterial family, the Rhodospirillaceae.</title>
        <authorList>
            <person name="Meyer T."/>
            <person name="Kyndt J."/>
        </authorList>
    </citation>
    <scope>NUCLEOTIDE SEQUENCE [LARGE SCALE GENOMIC DNA]</scope>
    <source>
        <strain evidence="1 2">DSM 15113</strain>
    </source>
</reference>
<evidence type="ECO:0000313" key="1">
    <source>
        <dbReference type="EMBL" id="KAA5604407.1"/>
    </source>
</evidence>
<dbReference type="RefSeq" id="WP_150063498.1">
    <property type="nucleotide sequence ID" value="NZ_JACHII010000014.1"/>
</dbReference>
<dbReference type="EMBL" id="VWPJ01000018">
    <property type="protein sequence ID" value="KAA5604407.1"/>
    <property type="molecule type" value="Genomic_DNA"/>
</dbReference>
<proteinExistence type="predicted"/>
<comment type="caution">
    <text evidence="1">The sequence shown here is derived from an EMBL/GenBank/DDBJ whole genome shotgun (WGS) entry which is preliminary data.</text>
</comment>
<keyword evidence="2" id="KW-1185">Reference proteome</keyword>
<gene>
    <name evidence="1" type="ORF">F1188_16230</name>
</gene>
<organism evidence="1 2">
    <name type="scientific">Roseospira marina</name>
    <dbReference type="NCBI Taxonomy" id="140057"/>
    <lineage>
        <taxon>Bacteria</taxon>
        <taxon>Pseudomonadati</taxon>
        <taxon>Pseudomonadota</taxon>
        <taxon>Alphaproteobacteria</taxon>
        <taxon>Rhodospirillales</taxon>
        <taxon>Rhodospirillaceae</taxon>
        <taxon>Roseospira</taxon>
    </lineage>
</organism>